<feature type="transmembrane region" description="Helical" evidence="1">
    <location>
        <begin position="70"/>
        <end position="92"/>
    </location>
</feature>
<keyword evidence="1" id="KW-1133">Transmembrane helix</keyword>
<sequence length="909" mass="98878">MCCKLALSWTLWPLVFLAVKQATGIHTDDEDCQAAETSFLQTQAGLGGHLGPVVSSSASDVPEATMQVSWHLVGILTQLCLPLALALVLCSLRGGVAPRCTRTAALNGFSFLAVLGVFAQHVELQPLSWDGCLLVLCGCLLSLARRPPTEPGAQPLPNLCEGGSKFLLYSPKAALQWMLLRVARVCPVYWLALSLEDVWDGQVAGADWILNPFHLISMCASTFVRIAVHEPRRLFLLLGVPGSTVPTFWVLHVVVVVYLLSPFLEFCLLRPIWTQRGLLTMAGLCITAKMVVIAFAVVILNDGGFEKDPWYRHAFLGLEVPWYSFALFRLPEVALGMLIPYFAADAPGLVTAADVLAAVVLVFTFLPQTPLTYLCSDMNLQCPVTAWIVWALCFGPRKSMLGELLSSNFLVQLGNVSYGFYVFQQPVLQTVGLFYPSSSGKSGGKSLLDIVPTVVTLLLLGWLSRHVVEEPSKWFARKLLGLEPSTVPFQRKWLQAADVFRSMVQMIVYAWPITLSLDLVATWQFGATASGFFLSWDQIGNVLGLLVGHLLGNASYDFRRRLIILCPLVAGGFSLLMPHMLHLGGTRGYTAGLILRFLVGLLQGSCITNSAITRLLTPRDEQVGLSMFVNFSWTGGVVMGAGLPWVISTLCKLSEISPPVSAMDRSCACAVACGGLLMLVSCMNAVSLPVSMEGLPTYEEHTHEDAEEATVTAESKPGKLPNSWITLTGLFCQFLGSVGYTGVEVSSSLLLEVQFSWGIDAVSLGVSVVYMVAAFGSLLMFQLRENLNISDNLLVVVMSIAGLIGSLSFYDFINGPYILLIGSGIIYPCMICCVGIAEGNTFLHAKDGTWRSMENLVTLSYLTDAWSKSISPPVTRGMLEAFGPNVFATYQLLVLSFQWYALEKVLHAA</sequence>
<keyword evidence="1" id="KW-0812">Transmembrane</keyword>
<feature type="transmembrane region" description="Helical" evidence="1">
    <location>
        <begin position="628"/>
        <end position="647"/>
    </location>
</feature>
<feature type="transmembrane region" description="Helical" evidence="1">
    <location>
        <begin position="447"/>
        <end position="468"/>
    </location>
</feature>
<comment type="caution">
    <text evidence="3">The sequence shown here is derived from an EMBL/GenBank/DDBJ whole genome shotgun (WGS) entry which is preliminary data.</text>
</comment>
<feature type="transmembrane region" description="Helical" evidence="1">
    <location>
        <begin position="532"/>
        <end position="550"/>
    </location>
</feature>
<feature type="signal peptide" evidence="2">
    <location>
        <begin position="1"/>
        <end position="22"/>
    </location>
</feature>
<feature type="transmembrane region" description="Helical" evidence="1">
    <location>
        <begin position="562"/>
        <end position="581"/>
    </location>
</feature>
<evidence type="ECO:0000256" key="2">
    <source>
        <dbReference type="SAM" id="SignalP"/>
    </source>
</evidence>
<proteinExistence type="predicted"/>
<feature type="transmembrane region" description="Helical" evidence="1">
    <location>
        <begin position="816"/>
        <end position="837"/>
    </location>
</feature>
<dbReference type="Gene3D" id="1.20.1250.20">
    <property type="entry name" value="MFS general substrate transporter like domains"/>
    <property type="match status" value="1"/>
</dbReference>
<feature type="transmembrane region" description="Helical" evidence="1">
    <location>
        <begin position="506"/>
        <end position="526"/>
    </location>
</feature>
<evidence type="ECO:0000256" key="1">
    <source>
        <dbReference type="SAM" id="Phobius"/>
    </source>
</evidence>
<feature type="chain" id="PRO_5032469626" evidence="2">
    <location>
        <begin position="23"/>
        <end position="909"/>
    </location>
</feature>
<dbReference type="InterPro" id="IPR036259">
    <property type="entry name" value="MFS_trans_sf"/>
</dbReference>
<feature type="transmembrane region" description="Helical" evidence="1">
    <location>
        <begin position="104"/>
        <end position="121"/>
    </location>
</feature>
<dbReference type="SUPFAM" id="SSF103473">
    <property type="entry name" value="MFS general substrate transporter"/>
    <property type="match status" value="1"/>
</dbReference>
<feature type="transmembrane region" description="Helical" evidence="1">
    <location>
        <begin position="593"/>
        <end position="616"/>
    </location>
</feature>
<reference evidence="3" key="1">
    <citation type="submission" date="2021-02" db="EMBL/GenBank/DDBJ databases">
        <authorList>
            <person name="Dougan E. K."/>
            <person name="Rhodes N."/>
            <person name="Thang M."/>
            <person name="Chan C."/>
        </authorList>
    </citation>
    <scope>NUCLEOTIDE SEQUENCE</scope>
</reference>
<keyword evidence="1" id="KW-0472">Membrane</keyword>
<feature type="transmembrane region" description="Helical" evidence="1">
    <location>
        <begin position="281"/>
        <end position="300"/>
    </location>
</feature>
<organism evidence="3 4">
    <name type="scientific">Symbiodinium necroappetens</name>
    <dbReference type="NCBI Taxonomy" id="1628268"/>
    <lineage>
        <taxon>Eukaryota</taxon>
        <taxon>Sar</taxon>
        <taxon>Alveolata</taxon>
        <taxon>Dinophyceae</taxon>
        <taxon>Suessiales</taxon>
        <taxon>Symbiodiniaceae</taxon>
        <taxon>Symbiodinium</taxon>
    </lineage>
</organism>
<dbReference type="OrthoDB" id="420337at2759"/>
<name>A0A812JTM7_9DINO</name>
<evidence type="ECO:0000313" key="4">
    <source>
        <dbReference type="Proteomes" id="UP000601435"/>
    </source>
</evidence>
<evidence type="ECO:0000313" key="3">
    <source>
        <dbReference type="EMBL" id="CAE7213272.1"/>
    </source>
</evidence>
<protein>
    <submittedName>
        <fullName evidence="3">Uncharacterized protein</fullName>
    </submittedName>
</protein>
<feature type="transmembrane region" description="Helical" evidence="1">
    <location>
        <begin position="667"/>
        <end position="686"/>
    </location>
</feature>
<feature type="transmembrane region" description="Helical" evidence="1">
    <location>
        <begin position="349"/>
        <end position="366"/>
    </location>
</feature>
<keyword evidence="4" id="KW-1185">Reference proteome</keyword>
<feature type="transmembrane region" description="Helical" evidence="1">
    <location>
        <begin position="793"/>
        <end position="810"/>
    </location>
</feature>
<gene>
    <name evidence="3" type="ORF">SNEC2469_LOCUS2296</name>
</gene>
<accession>A0A812JTM7</accession>
<feature type="transmembrane region" description="Helical" evidence="1">
    <location>
        <begin position="248"/>
        <end position="269"/>
    </location>
</feature>
<feature type="transmembrane region" description="Helical" evidence="1">
    <location>
        <begin position="755"/>
        <end position="781"/>
    </location>
</feature>
<dbReference type="AlphaFoldDB" id="A0A812JTM7"/>
<feature type="transmembrane region" description="Helical" evidence="1">
    <location>
        <begin position="724"/>
        <end position="743"/>
    </location>
</feature>
<dbReference type="EMBL" id="CAJNJA010006631">
    <property type="protein sequence ID" value="CAE7213272.1"/>
    <property type="molecule type" value="Genomic_DNA"/>
</dbReference>
<feature type="transmembrane region" description="Helical" evidence="1">
    <location>
        <begin position="320"/>
        <end position="342"/>
    </location>
</feature>
<keyword evidence="2" id="KW-0732">Signal</keyword>
<dbReference type="Proteomes" id="UP000601435">
    <property type="component" value="Unassembled WGS sequence"/>
</dbReference>